<comment type="catalytic activity">
    <reaction evidence="1">
        <text>ATP + protein L-histidine = ADP + protein N-phospho-L-histidine.</text>
        <dbReference type="EC" id="2.7.13.3"/>
    </reaction>
</comment>
<dbReference type="Gene3D" id="1.20.5.1930">
    <property type="match status" value="1"/>
</dbReference>
<dbReference type="RefSeq" id="WP_313986531.1">
    <property type="nucleotide sequence ID" value="NZ_JASJOS010000016.1"/>
</dbReference>
<evidence type="ECO:0000256" key="5">
    <source>
        <dbReference type="ARBA" id="ARBA00022741"/>
    </source>
</evidence>
<dbReference type="InterPro" id="IPR003594">
    <property type="entry name" value="HATPase_dom"/>
</dbReference>
<evidence type="ECO:0000259" key="10">
    <source>
        <dbReference type="PROSITE" id="PS50109"/>
    </source>
</evidence>
<evidence type="ECO:0000256" key="4">
    <source>
        <dbReference type="ARBA" id="ARBA00022679"/>
    </source>
</evidence>
<feature type="domain" description="Histidine kinase" evidence="10">
    <location>
        <begin position="435"/>
        <end position="626"/>
    </location>
</feature>
<proteinExistence type="predicted"/>
<feature type="transmembrane region" description="Helical" evidence="9">
    <location>
        <begin position="350"/>
        <end position="371"/>
    </location>
</feature>
<protein>
    <recommendedName>
        <fullName evidence="2">histidine kinase</fullName>
        <ecNumber evidence="2">2.7.13.3</ecNumber>
    </recommendedName>
</protein>
<dbReference type="SUPFAM" id="SSF55874">
    <property type="entry name" value="ATPase domain of HSP90 chaperone/DNA topoisomerase II/histidine kinase"/>
    <property type="match status" value="1"/>
</dbReference>
<evidence type="ECO:0000256" key="2">
    <source>
        <dbReference type="ARBA" id="ARBA00012438"/>
    </source>
</evidence>
<dbReference type="PROSITE" id="PS50109">
    <property type="entry name" value="HIS_KIN"/>
    <property type="match status" value="1"/>
</dbReference>
<comment type="caution">
    <text evidence="11">The sequence shown here is derived from an EMBL/GenBank/DDBJ whole genome shotgun (WGS) entry which is preliminary data.</text>
</comment>
<dbReference type="InterPro" id="IPR011712">
    <property type="entry name" value="Sig_transdc_His_kin_sub3_dim/P"/>
</dbReference>
<dbReference type="Pfam" id="PF07696">
    <property type="entry name" value="7TMR-DISMED2"/>
    <property type="match status" value="1"/>
</dbReference>
<feature type="transmembrane region" description="Helical" evidence="9">
    <location>
        <begin position="197"/>
        <end position="215"/>
    </location>
</feature>
<keyword evidence="6" id="KW-0418">Kinase</keyword>
<dbReference type="CDD" id="cd16917">
    <property type="entry name" value="HATPase_UhpB-NarQ-NarX-like"/>
    <property type="match status" value="1"/>
</dbReference>
<dbReference type="EMBL" id="JASJOS010000016">
    <property type="protein sequence ID" value="MDJ1484816.1"/>
    <property type="molecule type" value="Genomic_DNA"/>
</dbReference>
<keyword evidence="8" id="KW-0902">Two-component regulatory system</keyword>
<evidence type="ECO:0000313" key="12">
    <source>
        <dbReference type="Proteomes" id="UP001241110"/>
    </source>
</evidence>
<dbReference type="AlphaFoldDB" id="A0AAE3U9U2"/>
<dbReference type="InterPro" id="IPR050482">
    <property type="entry name" value="Sensor_HK_TwoCompSys"/>
</dbReference>
<evidence type="ECO:0000256" key="8">
    <source>
        <dbReference type="ARBA" id="ARBA00023012"/>
    </source>
</evidence>
<dbReference type="InterPro" id="IPR011623">
    <property type="entry name" value="7TMR_DISM_rcpt_extracell_dom1"/>
</dbReference>
<evidence type="ECO:0000256" key="7">
    <source>
        <dbReference type="ARBA" id="ARBA00022840"/>
    </source>
</evidence>
<dbReference type="EC" id="2.7.13.3" evidence="2"/>
<dbReference type="Pfam" id="PF07695">
    <property type="entry name" value="7TMR-DISM_7TM"/>
    <property type="match status" value="1"/>
</dbReference>
<dbReference type="InterPro" id="IPR005467">
    <property type="entry name" value="His_kinase_dom"/>
</dbReference>
<feature type="transmembrane region" description="Helical" evidence="9">
    <location>
        <begin position="260"/>
        <end position="279"/>
    </location>
</feature>
<keyword evidence="7" id="KW-0067">ATP-binding</keyword>
<dbReference type="GO" id="GO:0016020">
    <property type="term" value="C:membrane"/>
    <property type="evidence" value="ECO:0007669"/>
    <property type="project" value="InterPro"/>
</dbReference>
<organism evidence="11 12">
    <name type="scientific">Xanthocytophaga flava</name>
    <dbReference type="NCBI Taxonomy" id="3048013"/>
    <lineage>
        <taxon>Bacteria</taxon>
        <taxon>Pseudomonadati</taxon>
        <taxon>Bacteroidota</taxon>
        <taxon>Cytophagia</taxon>
        <taxon>Cytophagales</taxon>
        <taxon>Rhodocytophagaceae</taxon>
        <taxon>Xanthocytophaga</taxon>
    </lineage>
</organism>
<keyword evidence="5" id="KW-0547">Nucleotide-binding</keyword>
<keyword evidence="9" id="KW-1133">Transmembrane helix</keyword>
<keyword evidence="4" id="KW-0808">Transferase</keyword>
<dbReference type="GO" id="GO:0005524">
    <property type="term" value="F:ATP binding"/>
    <property type="evidence" value="ECO:0007669"/>
    <property type="project" value="UniProtKB-KW"/>
</dbReference>
<feature type="transmembrane region" description="Helical" evidence="9">
    <location>
        <begin position="322"/>
        <end position="343"/>
    </location>
</feature>
<feature type="transmembrane region" description="Helical" evidence="9">
    <location>
        <begin position="291"/>
        <end position="316"/>
    </location>
</feature>
<keyword evidence="3" id="KW-0597">Phosphoprotein</keyword>
<dbReference type="Pfam" id="PF02518">
    <property type="entry name" value="HATPase_c"/>
    <property type="match status" value="1"/>
</dbReference>
<dbReference type="Proteomes" id="UP001241110">
    <property type="component" value="Unassembled WGS sequence"/>
</dbReference>
<accession>A0AAE3U9U2</accession>
<dbReference type="PANTHER" id="PTHR24421">
    <property type="entry name" value="NITRATE/NITRITE SENSOR PROTEIN NARX-RELATED"/>
    <property type="match status" value="1"/>
</dbReference>
<evidence type="ECO:0000313" key="11">
    <source>
        <dbReference type="EMBL" id="MDJ1484816.1"/>
    </source>
</evidence>
<evidence type="ECO:0000256" key="6">
    <source>
        <dbReference type="ARBA" id="ARBA00022777"/>
    </source>
</evidence>
<evidence type="ECO:0000256" key="9">
    <source>
        <dbReference type="SAM" id="Phobius"/>
    </source>
</evidence>
<dbReference type="Gene3D" id="2.60.40.2380">
    <property type="match status" value="1"/>
</dbReference>
<reference evidence="11" key="1">
    <citation type="submission" date="2023-05" db="EMBL/GenBank/DDBJ databases">
        <authorList>
            <person name="Zhang X."/>
        </authorList>
    </citation>
    <scope>NUCLEOTIDE SEQUENCE</scope>
    <source>
        <strain evidence="11">YF14B1</strain>
    </source>
</reference>
<evidence type="ECO:0000256" key="3">
    <source>
        <dbReference type="ARBA" id="ARBA00022553"/>
    </source>
</evidence>
<keyword evidence="9" id="KW-0472">Membrane</keyword>
<dbReference type="Gene3D" id="3.30.565.10">
    <property type="entry name" value="Histidine kinase-like ATPase, C-terminal domain"/>
    <property type="match status" value="1"/>
</dbReference>
<dbReference type="GO" id="GO:0000155">
    <property type="term" value="F:phosphorelay sensor kinase activity"/>
    <property type="evidence" value="ECO:0007669"/>
    <property type="project" value="InterPro"/>
</dbReference>
<evidence type="ECO:0000256" key="1">
    <source>
        <dbReference type="ARBA" id="ARBA00000085"/>
    </source>
</evidence>
<name>A0AAE3U9U2_9BACT</name>
<dbReference type="Pfam" id="PF07730">
    <property type="entry name" value="HisKA_3"/>
    <property type="match status" value="1"/>
</dbReference>
<keyword evidence="9" id="KW-0812">Transmembrane</keyword>
<gene>
    <name evidence="11" type="ORF">QNI16_30225</name>
</gene>
<dbReference type="InterPro" id="IPR036890">
    <property type="entry name" value="HATPase_C_sf"/>
</dbReference>
<sequence length="626" mass="71446">MRSIFTFSKLIIFWIIYIGHIDLLKATDVPIVLTNTKESVRIYKNLSYLEDVNHVFTIDSLLQSPHSFSFTPFTTDRLPDLGSTASAIWLRLTVVNQSNKDWALEISNPLLEEVNFYKTSGATIINERQAGFFYPDAKQDIKSNFYIFSLFSPEYASKDTITCYLRIVNSMPMQFPMQIATIRTLYEENHPIDVANGVYLGIILVMVLYNLFIYASVRDKTYLFYVGYVLCSGVVIADFQGYVFNLVWKHTFKLFPVFDYVPVMLANILGLLFAWNFLATPSNTPKMHKGIQILLIGTVCVLIMGFGITIFRLSFYKVWCELAIQVVVFCSSVYMLGVGALLVSRNKRPAVFYVLAWTVFLVGTIIFILQIDGFIPNNFFTEHAIQIGSAVETILLSLALADRINTYKKEREDAQLQYIKQLQENEHVRNRIARDLHDDIGSTLSSIAILSQVARQRSLKSEYSGDILEKMSNSAQKMMDSLHDIVWTTQPANDSLNSITIRMREFAGEVLEAKNILYEIRVDEILLPLKLPTKRHYDFYMIFKESINNAAKYSEATHILVNLDKVDGHLRLQIQDNGKGFDIDQIKPGNGLKNMQKRAFQLEGNLYLSSNLGKGTFIEISIPITQ</sequence>
<dbReference type="GO" id="GO:0046983">
    <property type="term" value="F:protein dimerization activity"/>
    <property type="evidence" value="ECO:0007669"/>
    <property type="project" value="InterPro"/>
</dbReference>
<feature type="transmembrane region" description="Helical" evidence="9">
    <location>
        <begin position="222"/>
        <end position="248"/>
    </location>
</feature>
<dbReference type="InterPro" id="IPR011622">
    <property type="entry name" value="7TMR_DISM_rcpt_extracell_dom2"/>
</dbReference>
<dbReference type="PANTHER" id="PTHR24421:SF10">
    <property type="entry name" value="NITRATE_NITRITE SENSOR PROTEIN NARQ"/>
    <property type="match status" value="1"/>
</dbReference>